<evidence type="ECO:0008006" key="3">
    <source>
        <dbReference type="Google" id="ProtNLM"/>
    </source>
</evidence>
<organism evidence="1 2">
    <name type="scientific">Cercospora zeae-maydis SCOH1-5</name>
    <dbReference type="NCBI Taxonomy" id="717836"/>
    <lineage>
        <taxon>Eukaryota</taxon>
        <taxon>Fungi</taxon>
        <taxon>Dikarya</taxon>
        <taxon>Ascomycota</taxon>
        <taxon>Pezizomycotina</taxon>
        <taxon>Dothideomycetes</taxon>
        <taxon>Dothideomycetidae</taxon>
        <taxon>Mycosphaerellales</taxon>
        <taxon>Mycosphaerellaceae</taxon>
        <taxon>Cercospora</taxon>
    </lineage>
</organism>
<dbReference type="Proteomes" id="UP000799539">
    <property type="component" value="Unassembled WGS sequence"/>
</dbReference>
<protein>
    <recommendedName>
        <fullName evidence="3">F-box domain-containing protein</fullName>
    </recommendedName>
</protein>
<name>A0A6A6FM91_9PEZI</name>
<sequence length="172" mass="19869">MDVDLSLLPDDFEDCLTSNYEILLRSPFRLLDLPPELWIRVCELAVIRPKSIVLGRESDFADMAKIVRQPNITRACRLLRSEALPVFYGLNEFEMVHNYLVPCPRHFLVAIGAANLKKIGTILIHSNCSHQWWENTFQRGKIKCKVEMVGTNLKCIVPLSWRGLHTYRVTFV</sequence>
<gene>
    <name evidence="1" type="ORF">CERZMDRAFT_90155</name>
</gene>
<dbReference type="EMBL" id="ML992667">
    <property type="protein sequence ID" value="KAF2214572.1"/>
    <property type="molecule type" value="Genomic_DNA"/>
</dbReference>
<keyword evidence="2" id="KW-1185">Reference proteome</keyword>
<accession>A0A6A6FM91</accession>
<dbReference type="AlphaFoldDB" id="A0A6A6FM91"/>
<evidence type="ECO:0000313" key="1">
    <source>
        <dbReference type="EMBL" id="KAF2214572.1"/>
    </source>
</evidence>
<dbReference type="OrthoDB" id="3646601at2759"/>
<proteinExistence type="predicted"/>
<reference evidence="1" key="1">
    <citation type="journal article" date="2020" name="Stud. Mycol.">
        <title>101 Dothideomycetes genomes: a test case for predicting lifestyles and emergence of pathogens.</title>
        <authorList>
            <person name="Haridas S."/>
            <person name="Albert R."/>
            <person name="Binder M."/>
            <person name="Bloem J."/>
            <person name="Labutti K."/>
            <person name="Salamov A."/>
            <person name="Andreopoulos B."/>
            <person name="Baker S."/>
            <person name="Barry K."/>
            <person name="Bills G."/>
            <person name="Bluhm B."/>
            <person name="Cannon C."/>
            <person name="Castanera R."/>
            <person name="Culley D."/>
            <person name="Daum C."/>
            <person name="Ezra D."/>
            <person name="Gonzalez J."/>
            <person name="Henrissat B."/>
            <person name="Kuo A."/>
            <person name="Liang C."/>
            <person name="Lipzen A."/>
            <person name="Lutzoni F."/>
            <person name="Magnuson J."/>
            <person name="Mondo S."/>
            <person name="Nolan M."/>
            <person name="Ohm R."/>
            <person name="Pangilinan J."/>
            <person name="Park H.-J."/>
            <person name="Ramirez L."/>
            <person name="Alfaro M."/>
            <person name="Sun H."/>
            <person name="Tritt A."/>
            <person name="Yoshinaga Y."/>
            <person name="Zwiers L.-H."/>
            <person name="Turgeon B."/>
            <person name="Goodwin S."/>
            <person name="Spatafora J."/>
            <person name="Crous P."/>
            <person name="Grigoriev I."/>
        </authorList>
    </citation>
    <scope>NUCLEOTIDE SEQUENCE</scope>
    <source>
        <strain evidence="1">SCOH1-5</strain>
    </source>
</reference>
<evidence type="ECO:0000313" key="2">
    <source>
        <dbReference type="Proteomes" id="UP000799539"/>
    </source>
</evidence>